<dbReference type="Pfam" id="PF00621">
    <property type="entry name" value="RhoGEF"/>
    <property type="match status" value="1"/>
</dbReference>
<feature type="region of interest" description="Disordered" evidence="3">
    <location>
        <begin position="393"/>
        <end position="419"/>
    </location>
</feature>
<evidence type="ECO:0000256" key="1">
    <source>
        <dbReference type="ARBA" id="ARBA00022443"/>
    </source>
</evidence>
<dbReference type="SUPFAM" id="SSF48065">
    <property type="entry name" value="DBL homology domain (DH-domain)"/>
    <property type="match status" value="1"/>
</dbReference>
<dbReference type="PROSITE" id="PS50010">
    <property type="entry name" value="DH_2"/>
    <property type="match status" value="1"/>
</dbReference>
<evidence type="ECO:0000313" key="8">
    <source>
        <dbReference type="Proteomes" id="UP000410492"/>
    </source>
</evidence>
<protein>
    <recommendedName>
        <fullName evidence="9">DH domain-containing protein</fullName>
    </recommendedName>
</protein>
<feature type="compositionally biased region" description="Polar residues" evidence="3">
    <location>
        <begin position="316"/>
        <end position="326"/>
    </location>
</feature>
<dbReference type="PANTHER" id="PTHR12845:SF5">
    <property type="entry name" value="EPHEXIN, ISOFORM D"/>
    <property type="match status" value="1"/>
</dbReference>
<dbReference type="EMBL" id="CAACVG010006729">
    <property type="protein sequence ID" value="VEN41280.1"/>
    <property type="molecule type" value="Genomic_DNA"/>
</dbReference>
<dbReference type="PROSITE" id="PS50002">
    <property type="entry name" value="SH3"/>
    <property type="match status" value="1"/>
</dbReference>
<evidence type="ECO:0000313" key="7">
    <source>
        <dbReference type="EMBL" id="VEN41280.1"/>
    </source>
</evidence>
<dbReference type="SUPFAM" id="SSF50044">
    <property type="entry name" value="SH3-domain"/>
    <property type="match status" value="1"/>
</dbReference>
<evidence type="ECO:0000259" key="4">
    <source>
        <dbReference type="PROSITE" id="PS50002"/>
    </source>
</evidence>
<dbReference type="InterPro" id="IPR035899">
    <property type="entry name" value="DBL_dom_sf"/>
</dbReference>
<dbReference type="InterPro" id="IPR036028">
    <property type="entry name" value="SH3-like_dom_sf"/>
</dbReference>
<proteinExistence type="predicted"/>
<dbReference type="InterPro" id="IPR001452">
    <property type="entry name" value="SH3_domain"/>
</dbReference>
<dbReference type="SMART" id="SM00325">
    <property type="entry name" value="RhoGEF"/>
    <property type="match status" value="1"/>
</dbReference>
<feature type="compositionally biased region" description="Basic and acidic residues" evidence="3">
    <location>
        <begin position="398"/>
        <end position="410"/>
    </location>
</feature>
<dbReference type="SMART" id="SM00326">
    <property type="entry name" value="SH3"/>
    <property type="match status" value="1"/>
</dbReference>
<evidence type="ECO:0000259" key="6">
    <source>
        <dbReference type="PROSITE" id="PS50010"/>
    </source>
</evidence>
<evidence type="ECO:0000256" key="3">
    <source>
        <dbReference type="SAM" id="MobiDB-lite"/>
    </source>
</evidence>
<dbReference type="GO" id="GO:0005085">
    <property type="term" value="F:guanyl-nucleotide exchange factor activity"/>
    <property type="evidence" value="ECO:0007669"/>
    <property type="project" value="InterPro"/>
</dbReference>
<feature type="domain" description="PH" evidence="5">
    <location>
        <begin position="819"/>
        <end position="908"/>
    </location>
</feature>
<feature type="domain" description="DH" evidence="6">
    <location>
        <begin position="571"/>
        <end position="754"/>
    </location>
</feature>
<dbReference type="Gene3D" id="2.30.30.40">
    <property type="entry name" value="SH3 Domains"/>
    <property type="match status" value="1"/>
</dbReference>
<dbReference type="InterPro" id="IPR047270">
    <property type="entry name" value="PH_ephexin"/>
</dbReference>
<dbReference type="SUPFAM" id="SSF50729">
    <property type="entry name" value="PH domain-like"/>
    <property type="match status" value="1"/>
</dbReference>
<dbReference type="InterPro" id="IPR001849">
    <property type="entry name" value="PH_domain"/>
</dbReference>
<feature type="compositionally biased region" description="Basic and acidic residues" evidence="3">
    <location>
        <begin position="276"/>
        <end position="294"/>
    </location>
</feature>
<feature type="domain" description="SH3" evidence="4">
    <location>
        <begin position="919"/>
        <end position="980"/>
    </location>
</feature>
<evidence type="ECO:0000256" key="2">
    <source>
        <dbReference type="PROSITE-ProRule" id="PRU00192"/>
    </source>
</evidence>
<gene>
    <name evidence="7" type="ORF">CALMAC_LOCUS5162</name>
</gene>
<organism evidence="7 8">
    <name type="scientific">Callosobruchus maculatus</name>
    <name type="common">Southern cowpea weevil</name>
    <name type="synonym">Pulse bruchid</name>
    <dbReference type="NCBI Taxonomy" id="64391"/>
    <lineage>
        <taxon>Eukaryota</taxon>
        <taxon>Metazoa</taxon>
        <taxon>Ecdysozoa</taxon>
        <taxon>Arthropoda</taxon>
        <taxon>Hexapoda</taxon>
        <taxon>Insecta</taxon>
        <taxon>Pterygota</taxon>
        <taxon>Neoptera</taxon>
        <taxon>Endopterygota</taxon>
        <taxon>Coleoptera</taxon>
        <taxon>Polyphaga</taxon>
        <taxon>Cucujiformia</taxon>
        <taxon>Chrysomeloidea</taxon>
        <taxon>Chrysomelidae</taxon>
        <taxon>Bruchinae</taxon>
        <taxon>Bruchini</taxon>
        <taxon>Callosobruchus</taxon>
    </lineage>
</organism>
<name>A0A653C0A3_CALMS</name>
<dbReference type="AlphaFoldDB" id="A0A653C0A3"/>
<accession>A0A653C0A3</accession>
<feature type="region of interest" description="Disordered" evidence="3">
    <location>
        <begin position="270"/>
        <end position="336"/>
    </location>
</feature>
<dbReference type="CDD" id="cd00160">
    <property type="entry name" value="RhoGEF"/>
    <property type="match status" value="1"/>
</dbReference>
<dbReference type="Pfam" id="PF00018">
    <property type="entry name" value="SH3_1"/>
    <property type="match status" value="1"/>
</dbReference>
<dbReference type="OrthoDB" id="27593at2759"/>
<dbReference type="CDD" id="cd01221">
    <property type="entry name" value="PH_ephexin"/>
    <property type="match status" value="1"/>
</dbReference>
<sequence>MLRSTSSRSARRPRPHVAETVVIASTSGVILNKTDATEVESDTAESESVQLRNKDMVAEVIRSSKDIPKLRNRIFEESLESQEVSFYIDEDSEPYYDNIDLRYQCDNYDTFDDSESDSDIYEDHAVISSQNIEDRPLPEPPPQGPNQFEKFAKNIRTFKKNISKDIGKSLRRISQRVSQKYTEEELQKVQSPPVRPPRVEQPAAVSNVIIGQEKHEAEEGPIYENAQTHPGLFNLIRRSMSLSQESAMNLTSKIGTNKITQRRSTFYITEAFDADGDPKTDNSESSADKSDRDSVSLSPTRTKITRPKSPPPPAPFQSNAKPTSRLSALRDQPEKTKSLYTEAGVFKSNHIRPKSSTSWYSDAGLYSNSSDSSSASETNVKRFADVISELNSKLNGSSDKDHNVAKDQNHNEGTSETDYVEAVNESVRKNQTVISADSDRENELYTETESAYYADTSVSSLDSKNDDSSVTYSKSGSKFLEYEPLYQFYDASLLEASYYDDMAEFDADIYEDVGAQQNNEDDGTSSPKTPIKEIMSTSNKSTFAFTRSLWCEVPEVANSVVLSQLSSQQKKLQEAKFEIITSEASYLNSLNVLNDHFASQLRSSNIVNEKDMEILFGKVRKVRNCSKRVLHDLEKCWKRNILLDGICDIIQKHAEGNFDAYIDYCENQVIIGETLNALKKKPEFSDLLVKLESSSSCQFLSLYSFLMLPMQRITRWPLLVDAVLKRLSPADPEYVSCQYALASVNKVVSQCNEAARQKDRQLEMEKIANTLEFSKTAPPINIVKENRWLLRSGTVTCFQPRSEDTRMTFGKRFTKFTLYLYLFNDLLVVTKKKNDQSFAVIHYCPRNFVELRDVDMFPVILKKEAQDKNVLYLSILENQEGKIVELLLSCSSESEKERWIEAFSPPRSDNPEETVYECWDCPQVTAIHNYVPCQPDELALSRGDVINVLRKMSDGWYNGERIRDGQTGWFPSNYTVEIANPHVRARNLKQRYRLLTFSEHYLNS</sequence>
<dbReference type="CDD" id="cd11793">
    <property type="entry name" value="SH3_ephexin1_like"/>
    <property type="match status" value="1"/>
</dbReference>
<dbReference type="PANTHER" id="PTHR12845">
    <property type="entry name" value="GUANINE NUCLEOTIDE EXCHANGE FACTOR"/>
    <property type="match status" value="1"/>
</dbReference>
<evidence type="ECO:0000259" key="5">
    <source>
        <dbReference type="PROSITE" id="PS50003"/>
    </source>
</evidence>
<dbReference type="InterPro" id="IPR011993">
    <property type="entry name" value="PH-like_dom_sf"/>
</dbReference>
<dbReference type="PROSITE" id="PS50003">
    <property type="entry name" value="PH_DOMAIN"/>
    <property type="match status" value="1"/>
</dbReference>
<keyword evidence="8" id="KW-1185">Reference proteome</keyword>
<dbReference type="InterPro" id="IPR047271">
    <property type="entry name" value="Ephexin-like"/>
</dbReference>
<dbReference type="InterPro" id="IPR000219">
    <property type="entry name" value="DH_dom"/>
</dbReference>
<dbReference type="Gene3D" id="2.30.29.30">
    <property type="entry name" value="Pleckstrin-homology domain (PH domain)/Phosphotyrosine-binding domain (PTB)"/>
    <property type="match status" value="1"/>
</dbReference>
<keyword evidence="1 2" id="KW-0728">SH3 domain</keyword>
<dbReference type="Gene3D" id="1.20.900.10">
    <property type="entry name" value="Dbl homology (DH) domain"/>
    <property type="match status" value="1"/>
</dbReference>
<evidence type="ECO:0008006" key="9">
    <source>
        <dbReference type="Google" id="ProtNLM"/>
    </source>
</evidence>
<reference evidence="7 8" key="1">
    <citation type="submission" date="2019-01" db="EMBL/GenBank/DDBJ databases">
        <authorList>
            <person name="Sayadi A."/>
        </authorList>
    </citation>
    <scope>NUCLEOTIDE SEQUENCE [LARGE SCALE GENOMIC DNA]</scope>
</reference>
<dbReference type="Proteomes" id="UP000410492">
    <property type="component" value="Unassembled WGS sequence"/>
</dbReference>